<dbReference type="OrthoDB" id="3310619at2759"/>
<feature type="region of interest" description="Disordered" evidence="1">
    <location>
        <begin position="128"/>
        <end position="223"/>
    </location>
</feature>
<organism evidence="2 3">
    <name type="scientific">Exidia glandulosa HHB12029</name>
    <dbReference type="NCBI Taxonomy" id="1314781"/>
    <lineage>
        <taxon>Eukaryota</taxon>
        <taxon>Fungi</taxon>
        <taxon>Dikarya</taxon>
        <taxon>Basidiomycota</taxon>
        <taxon>Agaricomycotina</taxon>
        <taxon>Agaricomycetes</taxon>
        <taxon>Auriculariales</taxon>
        <taxon>Exidiaceae</taxon>
        <taxon>Exidia</taxon>
    </lineage>
</organism>
<gene>
    <name evidence="2" type="ORF">EXIGLDRAFT_778990</name>
</gene>
<dbReference type="Proteomes" id="UP000077266">
    <property type="component" value="Unassembled WGS sequence"/>
</dbReference>
<proteinExistence type="predicted"/>
<accession>A0A165C9T6</accession>
<sequence>MTLTPMPPARAPLERQHSRNYSRPFRPENGSTAQLPSSMPFPSVGMKSPANRKTMQRRMPSVGALSTYPGMRSGVQRRQASYQHQKAIDPDESVYDLLDKFPTVPRADTPLRRTVSLGGDALLSSVANAAADHKKSSSDPQDSKRSRKKSFGQALRGIFTRETRKSSAAHPLPTPSPTSTPSTTPLPTPSDENTRIRTWTLRGNMGLSPKKKPPVPFPSRSSWEDDVTLLNDSEPPSPVDNGALADHEHLNPVTWARGKTVSITADGLTRKASVLRLDANTMLLRMEPQVGESVRSQYRVEGMPACRRCDCVYGIDGTPVCGCGEFSDDEFADDEASPDADLLPLPI</sequence>
<reference evidence="2 3" key="1">
    <citation type="journal article" date="2016" name="Mol. Biol. Evol.">
        <title>Comparative Genomics of Early-Diverging Mushroom-Forming Fungi Provides Insights into the Origins of Lignocellulose Decay Capabilities.</title>
        <authorList>
            <person name="Nagy L.G."/>
            <person name="Riley R."/>
            <person name="Tritt A."/>
            <person name="Adam C."/>
            <person name="Daum C."/>
            <person name="Floudas D."/>
            <person name="Sun H."/>
            <person name="Yadav J.S."/>
            <person name="Pangilinan J."/>
            <person name="Larsson K.H."/>
            <person name="Matsuura K."/>
            <person name="Barry K."/>
            <person name="Labutti K."/>
            <person name="Kuo R."/>
            <person name="Ohm R.A."/>
            <person name="Bhattacharya S.S."/>
            <person name="Shirouzu T."/>
            <person name="Yoshinaga Y."/>
            <person name="Martin F.M."/>
            <person name="Grigoriev I.V."/>
            <person name="Hibbett D.S."/>
        </authorList>
    </citation>
    <scope>NUCLEOTIDE SEQUENCE [LARGE SCALE GENOMIC DNA]</scope>
    <source>
        <strain evidence="2 3">HHB12029</strain>
    </source>
</reference>
<feature type="region of interest" description="Disordered" evidence="1">
    <location>
        <begin position="1"/>
        <end position="87"/>
    </location>
</feature>
<dbReference type="EMBL" id="KV426347">
    <property type="protein sequence ID" value="KZV82084.1"/>
    <property type="molecule type" value="Genomic_DNA"/>
</dbReference>
<feature type="compositionally biased region" description="Basic and acidic residues" evidence="1">
    <location>
        <begin position="131"/>
        <end position="144"/>
    </location>
</feature>
<feature type="compositionally biased region" description="Pro residues" evidence="1">
    <location>
        <begin position="172"/>
        <end position="188"/>
    </location>
</feature>
<dbReference type="AlphaFoldDB" id="A0A165C9T6"/>
<evidence type="ECO:0000313" key="2">
    <source>
        <dbReference type="EMBL" id="KZV82084.1"/>
    </source>
</evidence>
<evidence type="ECO:0000313" key="3">
    <source>
        <dbReference type="Proteomes" id="UP000077266"/>
    </source>
</evidence>
<evidence type="ECO:0000256" key="1">
    <source>
        <dbReference type="SAM" id="MobiDB-lite"/>
    </source>
</evidence>
<name>A0A165C9T6_EXIGL</name>
<keyword evidence="3" id="KW-1185">Reference proteome</keyword>
<dbReference type="InParanoid" id="A0A165C9T6"/>
<protein>
    <submittedName>
        <fullName evidence="2">Uncharacterized protein</fullName>
    </submittedName>
</protein>
<feature type="compositionally biased region" description="Pro residues" evidence="1">
    <location>
        <begin position="1"/>
        <end position="10"/>
    </location>
</feature>